<gene>
    <name evidence="2" type="primary">Cnig_chr_IV.g15212</name>
    <name evidence="2" type="ORF">B9Z55_015212</name>
</gene>
<dbReference type="EMBL" id="PDUG01000004">
    <property type="protein sequence ID" value="PIC36089.1"/>
    <property type="molecule type" value="Genomic_DNA"/>
</dbReference>
<feature type="region of interest" description="Disordered" evidence="1">
    <location>
        <begin position="114"/>
        <end position="137"/>
    </location>
</feature>
<name>A0A2G5U989_9PELO</name>
<comment type="caution">
    <text evidence="2">The sequence shown here is derived from an EMBL/GenBank/DDBJ whole genome shotgun (WGS) entry which is preliminary data.</text>
</comment>
<protein>
    <submittedName>
        <fullName evidence="2">Uncharacterized protein</fullName>
    </submittedName>
</protein>
<evidence type="ECO:0000313" key="2">
    <source>
        <dbReference type="EMBL" id="PIC36089.1"/>
    </source>
</evidence>
<proteinExistence type="predicted"/>
<dbReference type="AlphaFoldDB" id="A0A2G5U989"/>
<evidence type="ECO:0000313" key="3">
    <source>
        <dbReference type="Proteomes" id="UP000230233"/>
    </source>
</evidence>
<feature type="compositionally biased region" description="Basic and acidic residues" evidence="1">
    <location>
        <begin position="114"/>
        <end position="128"/>
    </location>
</feature>
<reference evidence="3" key="1">
    <citation type="submission" date="2017-10" db="EMBL/GenBank/DDBJ databases">
        <title>Rapid genome shrinkage in a self-fertile nematode reveals novel sperm competition proteins.</title>
        <authorList>
            <person name="Yin D."/>
            <person name="Schwarz E.M."/>
            <person name="Thomas C.G."/>
            <person name="Felde R.L."/>
            <person name="Korf I.F."/>
            <person name="Cutter A.D."/>
            <person name="Schartner C.M."/>
            <person name="Ralston E.J."/>
            <person name="Meyer B.J."/>
            <person name="Haag E.S."/>
        </authorList>
    </citation>
    <scope>NUCLEOTIDE SEQUENCE [LARGE SCALE GENOMIC DNA]</scope>
    <source>
        <strain evidence="3">JU1422</strain>
    </source>
</reference>
<sequence length="212" mass="24991">MDRNCDYTKKHTKNKEDITKKKKLDFIEKTNRIELLDEVINELERIATHFLSLNLKLGRTTSEVDWNTYVTHKHLSISILNEFKENDNSILKIREQFSEKNKEFEEKSEMYEESAKKAKNLPEKEKKKATNSAGSAKSRAKTEMVSAELDYDIACLNYIKFQKEWLFNLSLDFAIKQRGIFVERAIFEISENDLMRTLRIKTGVLMESKCEF</sequence>
<dbReference type="Proteomes" id="UP000230233">
    <property type="component" value="Chromosome IV"/>
</dbReference>
<evidence type="ECO:0000256" key="1">
    <source>
        <dbReference type="SAM" id="MobiDB-lite"/>
    </source>
</evidence>
<accession>A0A2G5U989</accession>
<organism evidence="2 3">
    <name type="scientific">Caenorhabditis nigoni</name>
    <dbReference type="NCBI Taxonomy" id="1611254"/>
    <lineage>
        <taxon>Eukaryota</taxon>
        <taxon>Metazoa</taxon>
        <taxon>Ecdysozoa</taxon>
        <taxon>Nematoda</taxon>
        <taxon>Chromadorea</taxon>
        <taxon>Rhabditida</taxon>
        <taxon>Rhabditina</taxon>
        <taxon>Rhabditomorpha</taxon>
        <taxon>Rhabditoidea</taxon>
        <taxon>Rhabditidae</taxon>
        <taxon>Peloderinae</taxon>
        <taxon>Caenorhabditis</taxon>
    </lineage>
</organism>
<dbReference type="OrthoDB" id="10414414at2759"/>
<keyword evidence="3" id="KW-1185">Reference proteome</keyword>